<sequence>MSNTYFIIISDADETYAFILHFINEAHMMIMVWYFNSFAVLGSMLYRSINYRVSHAVDLLRDFDNNVTYWNGHKARKSKVCRDVLHEIQHLCYLHRLTKRTLQEIRELFQLPILLTVVYEFTLVISTIYYTYTSFVQDVRDGVANNYAAYASSLFYMCCMANQFFLRALFFEQVTRRAQRTGVLLNEFIESEIDHEVDQSIEFFTLELLHQNYKIDLFGLFSVDMSLIYQVFLT</sequence>
<evidence type="ECO:0000313" key="7">
    <source>
        <dbReference type="EnsemblMetazoa" id="AALFPA23_013162.P19047"/>
    </source>
</evidence>
<evidence type="ECO:0000256" key="2">
    <source>
        <dbReference type="ARBA" id="ARBA00022475"/>
    </source>
</evidence>
<evidence type="ECO:0000256" key="1">
    <source>
        <dbReference type="ARBA" id="ARBA00004651"/>
    </source>
</evidence>
<dbReference type="RefSeq" id="XP_062713156.1">
    <property type="nucleotide sequence ID" value="XM_062857172.1"/>
</dbReference>
<evidence type="ECO:0000313" key="8">
    <source>
        <dbReference type="Proteomes" id="UP000069940"/>
    </source>
</evidence>
<dbReference type="GeneID" id="134290132"/>
<proteinExistence type="predicted"/>
<reference evidence="8" key="1">
    <citation type="journal article" date="2015" name="Proc. Natl. Acad. Sci. U.S.A.">
        <title>Genome sequence of the Asian Tiger mosquito, Aedes albopictus, reveals insights into its biology, genetics, and evolution.</title>
        <authorList>
            <person name="Chen X.G."/>
            <person name="Jiang X."/>
            <person name="Gu J."/>
            <person name="Xu M."/>
            <person name="Wu Y."/>
            <person name="Deng Y."/>
            <person name="Zhang C."/>
            <person name="Bonizzoni M."/>
            <person name="Dermauw W."/>
            <person name="Vontas J."/>
            <person name="Armbruster P."/>
            <person name="Huang X."/>
            <person name="Yang Y."/>
            <person name="Zhang H."/>
            <person name="He W."/>
            <person name="Peng H."/>
            <person name="Liu Y."/>
            <person name="Wu K."/>
            <person name="Chen J."/>
            <person name="Lirakis M."/>
            <person name="Topalis P."/>
            <person name="Van Leeuwen T."/>
            <person name="Hall A.B."/>
            <person name="Jiang X."/>
            <person name="Thorpe C."/>
            <person name="Mueller R.L."/>
            <person name="Sun C."/>
            <person name="Waterhouse R.M."/>
            <person name="Yan G."/>
            <person name="Tu Z.J."/>
            <person name="Fang X."/>
            <person name="James A.A."/>
        </authorList>
    </citation>
    <scope>NUCLEOTIDE SEQUENCE [LARGE SCALE GENOMIC DNA]</scope>
    <source>
        <strain evidence="8">Foshan</strain>
    </source>
</reference>
<name>A0ABM1YY66_AEDAL</name>
<evidence type="ECO:0000256" key="4">
    <source>
        <dbReference type="ARBA" id="ARBA00022989"/>
    </source>
</evidence>
<keyword evidence="3 6" id="KW-0812">Transmembrane</keyword>
<accession>A0ABM1YY66</accession>
<feature type="transmembrane region" description="Helical" evidence="6">
    <location>
        <begin position="26"/>
        <end position="46"/>
    </location>
</feature>
<keyword evidence="8" id="KW-1185">Reference proteome</keyword>
<evidence type="ECO:0000256" key="3">
    <source>
        <dbReference type="ARBA" id="ARBA00022692"/>
    </source>
</evidence>
<feature type="transmembrane region" description="Helical" evidence="6">
    <location>
        <begin position="147"/>
        <end position="170"/>
    </location>
</feature>
<comment type="subcellular location">
    <subcellularLocation>
        <location evidence="1">Cell membrane</location>
        <topology evidence="1">Multi-pass membrane protein</topology>
    </subcellularLocation>
</comment>
<dbReference type="EnsemblMetazoa" id="AALFPA23_013162.R19047">
    <property type="protein sequence ID" value="AALFPA23_013162.P19047"/>
    <property type="gene ID" value="AALFPA23_013162"/>
</dbReference>
<feature type="transmembrane region" description="Helical" evidence="6">
    <location>
        <begin position="108"/>
        <end position="132"/>
    </location>
</feature>
<organism evidence="7 8">
    <name type="scientific">Aedes albopictus</name>
    <name type="common">Asian tiger mosquito</name>
    <name type="synonym">Stegomyia albopicta</name>
    <dbReference type="NCBI Taxonomy" id="7160"/>
    <lineage>
        <taxon>Eukaryota</taxon>
        <taxon>Metazoa</taxon>
        <taxon>Ecdysozoa</taxon>
        <taxon>Arthropoda</taxon>
        <taxon>Hexapoda</taxon>
        <taxon>Insecta</taxon>
        <taxon>Pterygota</taxon>
        <taxon>Neoptera</taxon>
        <taxon>Endopterygota</taxon>
        <taxon>Diptera</taxon>
        <taxon>Nematocera</taxon>
        <taxon>Culicoidea</taxon>
        <taxon>Culicidae</taxon>
        <taxon>Culicinae</taxon>
        <taxon>Aedini</taxon>
        <taxon>Aedes</taxon>
        <taxon>Stegomyia</taxon>
    </lineage>
</organism>
<evidence type="ECO:0008006" key="9">
    <source>
        <dbReference type="Google" id="ProtNLM"/>
    </source>
</evidence>
<evidence type="ECO:0000256" key="5">
    <source>
        <dbReference type="ARBA" id="ARBA00023136"/>
    </source>
</evidence>
<keyword evidence="5 6" id="KW-0472">Membrane</keyword>
<keyword evidence="2" id="KW-1003">Cell membrane</keyword>
<dbReference type="InterPro" id="IPR013604">
    <property type="entry name" value="7TM_chemorcpt"/>
</dbReference>
<reference evidence="7" key="2">
    <citation type="submission" date="2025-05" db="UniProtKB">
        <authorList>
            <consortium name="EnsemblMetazoa"/>
        </authorList>
    </citation>
    <scope>IDENTIFICATION</scope>
    <source>
        <strain evidence="7">Foshan</strain>
    </source>
</reference>
<evidence type="ECO:0000256" key="6">
    <source>
        <dbReference type="SAM" id="Phobius"/>
    </source>
</evidence>
<dbReference type="Proteomes" id="UP000069940">
    <property type="component" value="Unassembled WGS sequence"/>
</dbReference>
<protein>
    <recommendedName>
        <fullName evidence="9">Gustatory receptor</fullName>
    </recommendedName>
</protein>
<dbReference type="Pfam" id="PF08395">
    <property type="entry name" value="7tm_7"/>
    <property type="match status" value="1"/>
</dbReference>
<keyword evidence="4 6" id="KW-1133">Transmembrane helix</keyword>